<keyword evidence="2 7" id="KW-0349">Heme</keyword>
<evidence type="ECO:0000256" key="7">
    <source>
        <dbReference type="PIRSR" id="PIRSR000027-2"/>
    </source>
</evidence>
<name>A0A1H0A6U3_9RHOB</name>
<sequence>MKQSFTILAGAVVAVAMAGTVIAQSDGDKAAEAAQDAREAQMDLYAFNLGLLGDMAKGAVPYDAAAAQAAAENLAALSALDQSRLWPEGSGEMSIETRAKVDIWDDMDDFTAKADDLMKAAAAMAEVAGTGLEAVQGQMGALGGACGACHKAYRAPES</sequence>
<feature type="chain" id="PRO_5015064368" evidence="8">
    <location>
        <begin position="24"/>
        <end position="158"/>
    </location>
</feature>
<dbReference type="PROSITE" id="PS51009">
    <property type="entry name" value="CYTCII"/>
    <property type="match status" value="1"/>
</dbReference>
<keyword evidence="10" id="KW-1185">Reference proteome</keyword>
<feature type="signal peptide" evidence="8">
    <location>
        <begin position="1"/>
        <end position="23"/>
    </location>
</feature>
<dbReference type="GO" id="GO:0022900">
    <property type="term" value="P:electron transport chain"/>
    <property type="evidence" value="ECO:0007669"/>
    <property type="project" value="InterPro"/>
</dbReference>
<keyword evidence="1" id="KW-0813">Transport</keyword>
<dbReference type="RefSeq" id="WP_149786003.1">
    <property type="nucleotide sequence ID" value="NZ_FNIO01000001.1"/>
</dbReference>
<dbReference type="InterPro" id="IPR012127">
    <property type="entry name" value="Cyt_c_prime"/>
</dbReference>
<accession>A0A1H0A6U3</accession>
<feature type="binding site" description="covalent" evidence="7">
    <location>
        <position position="146"/>
    </location>
    <ligand>
        <name>heme c</name>
        <dbReference type="ChEBI" id="CHEBI:61717"/>
    </ligand>
</feature>
<dbReference type="OrthoDB" id="7596534at2"/>
<dbReference type="InterPro" id="IPR002321">
    <property type="entry name" value="Cyt_c_II"/>
</dbReference>
<comment type="PTM">
    <text evidence="7">Binds 1 heme group per subunit.</text>
</comment>
<dbReference type="GO" id="GO:0020037">
    <property type="term" value="F:heme binding"/>
    <property type="evidence" value="ECO:0007669"/>
    <property type="project" value="InterPro"/>
</dbReference>
<dbReference type="GO" id="GO:0042597">
    <property type="term" value="C:periplasmic space"/>
    <property type="evidence" value="ECO:0007669"/>
    <property type="project" value="InterPro"/>
</dbReference>
<dbReference type="PIRSF" id="PIRSF000027">
    <property type="entry name" value="Cytc_c_prime"/>
    <property type="match status" value="1"/>
</dbReference>
<keyword evidence="4" id="KW-0249">Electron transport</keyword>
<dbReference type="EMBL" id="FQZZ01000001">
    <property type="protein sequence ID" value="SHJ72544.1"/>
    <property type="molecule type" value="Genomic_DNA"/>
</dbReference>
<evidence type="ECO:0000256" key="3">
    <source>
        <dbReference type="ARBA" id="ARBA00022723"/>
    </source>
</evidence>
<dbReference type="Pfam" id="PF01322">
    <property type="entry name" value="Cytochrom_C_2"/>
    <property type="match status" value="1"/>
</dbReference>
<evidence type="ECO:0000256" key="2">
    <source>
        <dbReference type="ARBA" id="ARBA00022617"/>
    </source>
</evidence>
<organism evidence="9 10">
    <name type="scientific">Lutimaribacter pacificus</name>
    <dbReference type="NCBI Taxonomy" id="391948"/>
    <lineage>
        <taxon>Bacteria</taxon>
        <taxon>Pseudomonadati</taxon>
        <taxon>Pseudomonadota</taxon>
        <taxon>Alphaproteobacteria</taxon>
        <taxon>Rhodobacterales</taxon>
        <taxon>Roseobacteraceae</taxon>
        <taxon>Lutimaribacter</taxon>
    </lineage>
</organism>
<keyword evidence="5 6" id="KW-0408">Iron</keyword>
<dbReference type="GO" id="GO:0005506">
    <property type="term" value="F:iron ion binding"/>
    <property type="evidence" value="ECO:0007669"/>
    <property type="project" value="InterPro"/>
</dbReference>
<evidence type="ECO:0000256" key="1">
    <source>
        <dbReference type="ARBA" id="ARBA00022448"/>
    </source>
</evidence>
<evidence type="ECO:0000313" key="10">
    <source>
        <dbReference type="Proteomes" id="UP000324252"/>
    </source>
</evidence>
<protein>
    <submittedName>
        <fullName evidence="9">Cytochrome c556</fullName>
    </submittedName>
</protein>
<evidence type="ECO:0000256" key="8">
    <source>
        <dbReference type="SAM" id="SignalP"/>
    </source>
</evidence>
<dbReference type="AlphaFoldDB" id="A0A1H0A6U3"/>
<dbReference type="Proteomes" id="UP000324252">
    <property type="component" value="Unassembled WGS sequence"/>
</dbReference>
<keyword evidence="3 6" id="KW-0479">Metal-binding</keyword>
<dbReference type="Gene3D" id="1.20.120.10">
    <property type="entry name" value="Cytochrome c/b562"/>
    <property type="match status" value="1"/>
</dbReference>
<feature type="binding site" description="axial binding residue" evidence="6">
    <location>
        <position position="150"/>
    </location>
    <ligand>
        <name>heme c</name>
        <dbReference type="ChEBI" id="CHEBI:61717"/>
    </ligand>
    <ligandPart>
        <name>Fe</name>
        <dbReference type="ChEBI" id="CHEBI:18248"/>
    </ligandPart>
</feature>
<keyword evidence="8" id="KW-0732">Signal</keyword>
<dbReference type="SUPFAM" id="SSF47175">
    <property type="entry name" value="Cytochromes"/>
    <property type="match status" value="1"/>
</dbReference>
<gene>
    <name evidence="9" type="ORF">SAMN05444142_1011162</name>
</gene>
<evidence type="ECO:0000256" key="6">
    <source>
        <dbReference type="PIRSR" id="PIRSR000027-1"/>
    </source>
</evidence>
<dbReference type="GO" id="GO:0009055">
    <property type="term" value="F:electron transfer activity"/>
    <property type="evidence" value="ECO:0007669"/>
    <property type="project" value="InterPro"/>
</dbReference>
<evidence type="ECO:0000256" key="5">
    <source>
        <dbReference type="ARBA" id="ARBA00023004"/>
    </source>
</evidence>
<reference evidence="9 10" key="1">
    <citation type="submission" date="2016-11" db="EMBL/GenBank/DDBJ databases">
        <authorList>
            <person name="Varghese N."/>
            <person name="Submissions S."/>
        </authorList>
    </citation>
    <scope>NUCLEOTIDE SEQUENCE [LARGE SCALE GENOMIC DNA]</scope>
    <source>
        <strain evidence="9 10">DSM 29620</strain>
    </source>
</reference>
<proteinExistence type="predicted"/>
<evidence type="ECO:0000256" key="4">
    <source>
        <dbReference type="ARBA" id="ARBA00022982"/>
    </source>
</evidence>
<dbReference type="InterPro" id="IPR010980">
    <property type="entry name" value="Cyt_c/b562"/>
</dbReference>
<feature type="binding site" description="covalent" evidence="7">
    <location>
        <position position="149"/>
    </location>
    <ligand>
        <name>heme c</name>
        <dbReference type="ChEBI" id="CHEBI:61717"/>
    </ligand>
</feature>
<evidence type="ECO:0000313" key="9">
    <source>
        <dbReference type="EMBL" id="SHJ72544.1"/>
    </source>
</evidence>